<dbReference type="Proteomes" id="UP000510621">
    <property type="component" value="Chromosome"/>
</dbReference>
<gene>
    <name evidence="1" type="ORF">HZT40_07270</name>
</gene>
<dbReference type="EMBL" id="CP059265">
    <property type="protein sequence ID" value="QLQ31434.1"/>
    <property type="molecule type" value="Genomic_DNA"/>
</dbReference>
<dbReference type="AlphaFoldDB" id="A0A7L6AQS3"/>
<dbReference type="KEGG" id="this:HZT40_07270"/>
<protein>
    <submittedName>
        <fullName evidence="1">Uncharacterized protein</fullName>
    </submittedName>
</protein>
<reference evidence="1" key="1">
    <citation type="submission" date="2020-06" db="EMBL/GenBank/DDBJ databases">
        <title>Analysis procedures for assessing recovery of high quality, complete, closed genomes from Nanopore long read metagenome sequencing.</title>
        <authorList>
            <person name="Bessarab I."/>
            <person name="Arumugam K."/>
            <person name="Haryono M."/>
            <person name="Liu X."/>
            <person name="Roy S."/>
            <person name="Zuniga-Montanez R.E."/>
            <person name="Qiu G."/>
            <person name="Drautz-Moses D.I."/>
            <person name="Law Y.Y."/>
            <person name="Wuertz S."/>
            <person name="Lauro F.M."/>
            <person name="Huson D.H."/>
            <person name="Williams R.B."/>
        </authorList>
    </citation>
    <scope>NUCLEOTIDE SEQUENCE [LARGE SCALE GENOMIC DNA]</scope>
    <source>
        <strain evidence="1">SSD2</strain>
    </source>
</reference>
<organism evidence="1 2">
    <name type="scientific">Candidatus Thiothrix singaporensis</name>
    <dbReference type="NCBI Taxonomy" id="2799669"/>
    <lineage>
        <taxon>Bacteria</taxon>
        <taxon>Pseudomonadati</taxon>
        <taxon>Pseudomonadota</taxon>
        <taxon>Gammaproteobacteria</taxon>
        <taxon>Thiotrichales</taxon>
        <taxon>Thiotrichaceae</taxon>
        <taxon>Thiothrix</taxon>
    </lineage>
</organism>
<evidence type="ECO:0000313" key="1">
    <source>
        <dbReference type="EMBL" id="QLQ31434.1"/>
    </source>
</evidence>
<sequence>MDQVDLHDNGQVLWGQDLSGLALRPSLTAIRSDMQLHSLPYWADKTQLFSSRLPADESEFKEYVRCLLYPARLIFTWQSGRLGGNDEAVAYLEQMVPSDVRLDMIRAALRCRHAELADAELSHYRSALVSQYLATLQLLGLETAEPTLVLENVA</sequence>
<name>A0A7L6AQS3_9GAMM</name>
<keyword evidence="2" id="KW-1185">Reference proteome</keyword>
<proteinExistence type="predicted"/>
<accession>A0A7L6AQS3</accession>
<evidence type="ECO:0000313" key="2">
    <source>
        <dbReference type="Proteomes" id="UP000510621"/>
    </source>
</evidence>